<accession>A0A841P984</accession>
<comment type="caution">
    <text evidence="1">The sequence shown here is derived from an EMBL/GenBank/DDBJ whole genome shotgun (WGS) entry which is preliminary data.</text>
</comment>
<evidence type="ECO:0000313" key="2">
    <source>
        <dbReference type="Proteomes" id="UP000556329"/>
    </source>
</evidence>
<dbReference type="Proteomes" id="UP000556329">
    <property type="component" value="Unassembled WGS sequence"/>
</dbReference>
<evidence type="ECO:0000313" key="1">
    <source>
        <dbReference type="EMBL" id="MBB6409368.1"/>
    </source>
</evidence>
<name>A0A841P984_9HYPH</name>
<dbReference type="RefSeq" id="WP_184872430.1">
    <property type="nucleotide sequence ID" value="NZ_JACHEF010000002.1"/>
</dbReference>
<keyword evidence="2" id="KW-1185">Reference proteome</keyword>
<organism evidence="1 2">
    <name type="scientific">Mesorhizobium sangaii</name>
    <dbReference type="NCBI Taxonomy" id="505389"/>
    <lineage>
        <taxon>Bacteria</taxon>
        <taxon>Pseudomonadati</taxon>
        <taxon>Pseudomonadota</taxon>
        <taxon>Alphaproteobacteria</taxon>
        <taxon>Hyphomicrobiales</taxon>
        <taxon>Phyllobacteriaceae</taxon>
        <taxon>Mesorhizobium</taxon>
    </lineage>
</organism>
<reference evidence="1 2" key="1">
    <citation type="submission" date="2020-08" db="EMBL/GenBank/DDBJ databases">
        <title>Genomic Encyclopedia of Type Strains, Phase IV (KMG-IV): sequencing the most valuable type-strain genomes for metagenomic binning, comparative biology and taxonomic classification.</title>
        <authorList>
            <person name="Goeker M."/>
        </authorList>
    </citation>
    <scope>NUCLEOTIDE SEQUENCE [LARGE SCALE GENOMIC DNA]</scope>
    <source>
        <strain evidence="1 2">DSM 100039</strain>
    </source>
</reference>
<proteinExistence type="predicted"/>
<gene>
    <name evidence="1" type="ORF">HNQ71_002033</name>
</gene>
<dbReference type="EMBL" id="JACHEF010000002">
    <property type="protein sequence ID" value="MBB6409368.1"/>
    <property type="molecule type" value="Genomic_DNA"/>
</dbReference>
<sequence>MAREINIGDRVAIFATMGKRIEDRVTLHILTANNPYSIIDPKAKPGDRMRFEGEVIYVDEDLRRVTVQVLGRVTVEASTVELVRKYRPPTRCGTWSTNQTRAPIYHSLPSRIVALAL</sequence>
<protein>
    <submittedName>
        <fullName evidence="1">Signal peptidase I</fullName>
    </submittedName>
</protein>
<dbReference type="AlphaFoldDB" id="A0A841P984"/>